<accession>C4JDD3</accession>
<dbReference type="AlphaFoldDB" id="C4JDD3"/>
<proteinExistence type="predicted"/>
<dbReference type="InParanoid" id="C4JDD3"/>
<keyword evidence="2" id="KW-1185">Reference proteome</keyword>
<protein>
    <submittedName>
        <fullName evidence="1">Uncharacterized protein</fullName>
    </submittedName>
</protein>
<name>C4JDD3_UNCRE</name>
<dbReference type="HOGENOM" id="CLU_1797881_0_0_1"/>
<dbReference type="Proteomes" id="UP000002058">
    <property type="component" value="Unassembled WGS sequence"/>
</dbReference>
<dbReference type="OrthoDB" id="5198301at2759"/>
<evidence type="ECO:0000313" key="1">
    <source>
        <dbReference type="EMBL" id="EEP75846.1"/>
    </source>
</evidence>
<evidence type="ECO:0000313" key="2">
    <source>
        <dbReference type="Proteomes" id="UP000002058"/>
    </source>
</evidence>
<dbReference type="EMBL" id="CH476615">
    <property type="protein sequence ID" value="EEP75846.1"/>
    <property type="molecule type" value="Genomic_DNA"/>
</dbReference>
<dbReference type="RefSeq" id="XP_002541179.1">
    <property type="nucleotide sequence ID" value="XM_002541133.1"/>
</dbReference>
<dbReference type="eggNOG" id="ENOG502SVRX">
    <property type="taxonomic scope" value="Eukaryota"/>
</dbReference>
<organism evidence="1 2">
    <name type="scientific">Uncinocarpus reesii (strain UAMH 1704)</name>
    <dbReference type="NCBI Taxonomy" id="336963"/>
    <lineage>
        <taxon>Eukaryota</taxon>
        <taxon>Fungi</taxon>
        <taxon>Dikarya</taxon>
        <taxon>Ascomycota</taxon>
        <taxon>Pezizomycotina</taxon>
        <taxon>Eurotiomycetes</taxon>
        <taxon>Eurotiomycetidae</taxon>
        <taxon>Onygenales</taxon>
        <taxon>Onygenaceae</taxon>
        <taxon>Uncinocarpus</taxon>
    </lineage>
</organism>
<dbReference type="VEuPathDB" id="FungiDB:UREG_00693"/>
<sequence>MSNNYYASASGIALIGDGTANLVVTYKPDGAVISSPQASTASPLAATVFVPLPNPPNTNATLKSVSLEIDTTGSAEITEVYVYFGKTLILDSAGRFDKDHIIDATKSAQKPDDKPYGITVALDVNIPNAQATISIHSVSLDFQG</sequence>
<dbReference type="GeneID" id="8443639"/>
<dbReference type="OMA" id="RIQVECE"/>
<gene>
    <name evidence="1" type="ORF">UREG_00693</name>
</gene>
<reference evidence="2" key="1">
    <citation type="journal article" date="2009" name="Genome Res.">
        <title>Comparative genomic analyses of the human fungal pathogens Coccidioides and their relatives.</title>
        <authorList>
            <person name="Sharpton T.J."/>
            <person name="Stajich J.E."/>
            <person name="Rounsley S.D."/>
            <person name="Gardner M.J."/>
            <person name="Wortman J.R."/>
            <person name="Jordar V.S."/>
            <person name="Maiti R."/>
            <person name="Kodira C.D."/>
            <person name="Neafsey D.E."/>
            <person name="Zeng Q."/>
            <person name="Hung C.-Y."/>
            <person name="McMahan C."/>
            <person name="Muszewska A."/>
            <person name="Grynberg M."/>
            <person name="Mandel M.A."/>
            <person name="Kellner E.M."/>
            <person name="Barker B.M."/>
            <person name="Galgiani J.N."/>
            <person name="Orbach M.J."/>
            <person name="Kirkland T.N."/>
            <person name="Cole G.T."/>
            <person name="Henn M.R."/>
            <person name="Birren B.W."/>
            <person name="Taylor J.W."/>
        </authorList>
    </citation>
    <scope>NUCLEOTIDE SEQUENCE [LARGE SCALE GENOMIC DNA]</scope>
    <source>
        <strain evidence="2">UAMH 1704</strain>
    </source>
</reference>
<dbReference type="KEGG" id="ure:UREG_00693"/>